<feature type="chain" id="PRO_5044855057" evidence="1">
    <location>
        <begin position="20"/>
        <end position="102"/>
    </location>
</feature>
<proteinExistence type="predicted"/>
<keyword evidence="3" id="KW-1185">Reference proteome</keyword>
<accession>A0ABD1DPQ4</accession>
<comment type="caution">
    <text evidence="2">The sequence shown here is derived from an EMBL/GenBank/DDBJ whole genome shotgun (WGS) entry which is preliminary data.</text>
</comment>
<dbReference type="EMBL" id="JBEHCU010004221">
    <property type="protein sequence ID" value="KAL1401736.1"/>
    <property type="molecule type" value="Genomic_DNA"/>
</dbReference>
<reference evidence="2 3" key="1">
    <citation type="submission" date="2024-05" db="EMBL/GenBank/DDBJ databases">
        <title>Culex pipiens pipiens assembly and annotation.</title>
        <authorList>
            <person name="Alout H."/>
            <person name="Durand T."/>
        </authorList>
    </citation>
    <scope>NUCLEOTIDE SEQUENCE [LARGE SCALE GENOMIC DNA]</scope>
    <source>
        <strain evidence="2">HA-2024</strain>
        <tissue evidence="2">Whole body</tissue>
    </source>
</reference>
<gene>
    <name evidence="2" type="ORF">pipiens_006401</name>
</gene>
<evidence type="ECO:0000256" key="1">
    <source>
        <dbReference type="SAM" id="SignalP"/>
    </source>
</evidence>
<evidence type="ECO:0000313" key="3">
    <source>
        <dbReference type="Proteomes" id="UP001562425"/>
    </source>
</evidence>
<organism evidence="2 3">
    <name type="scientific">Culex pipiens pipiens</name>
    <name type="common">Northern house mosquito</name>
    <dbReference type="NCBI Taxonomy" id="38569"/>
    <lineage>
        <taxon>Eukaryota</taxon>
        <taxon>Metazoa</taxon>
        <taxon>Ecdysozoa</taxon>
        <taxon>Arthropoda</taxon>
        <taxon>Hexapoda</taxon>
        <taxon>Insecta</taxon>
        <taxon>Pterygota</taxon>
        <taxon>Neoptera</taxon>
        <taxon>Endopterygota</taxon>
        <taxon>Diptera</taxon>
        <taxon>Nematocera</taxon>
        <taxon>Culicoidea</taxon>
        <taxon>Culicidae</taxon>
        <taxon>Culicinae</taxon>
        <taxon>Culicini</taxon>
        <taxon>Culex</taxon>
        <taxon>Culex</taxon>
    </lineage>
</organism>
<evidence type="ECO:0000313" key="2">
    <source>
        <dbReference type="EMBL" id="KAL1401736.1"/>
    </source>
</evidence>
<keyword evidence="1" id="KW-0732">Signal</keyword>
<sequence>MVLKLIIFVSLATLAFVNADPAPPTPPPINDLIVQYAQRLQQQLNDIVNMSSAPAQVKEAIRQKYSNKLTDCQAAAQGTDIMGFVRCTTRVIEEANDALWSY</sequence>
<feature type="signal peptide" evidence="1">
    <location>
        <begin position="1"/>
        <end position="19"/>
    </location>
</feature>
<name>A0ABD1DPQ4_CULPP</name>
<dbReference type="Proteomes" id="UP001562425">
    <property type="component" value="Unassembled WGS sequence"/>
</dbReference>
<dbReference type="AlphaFoldDB" id="A0ABD1DPQ4"/>
<protein>
    <submittedName>
        <fullName evidence="2">Uncharacterized protein</fullName>
    </submittedName>
</protein>